<keyword evidence="6" id="KW-1185">Reference proteome</keyword>
<dbReference type="InterPro" id="IPR023187">
    <property type="entry name" value="Tscrpt_reg_MarR-type_CS"/>
</dbReference>
<gene>
    <name evidence="5" type="ORF">PHAMO_30151</name>
</gene>
<keyword evidence="2" id="KW-0238">DNA-binding</keyword>
<dbReference type="SUPFAM" id="SSF46785">
    <property type="entry name" value="Winged helix' DNA-binding domain"/>
    <property type="match status" value="1"/>
</dbReference>
<evidence type="ECO:0000256" key="3">
    <source>
        <dbReference type="ARBA" id="ARBA00023163"/>
    </source>
</evidence>
<dbReference type="Proteomes" id="UP000004169">
    <property type="component" value="Unassembled WGS sequence"/>
</dbReference>
<dbReference type="GO" id="GO:0003700">
    <property type="term" value="F:DNA-binding transcription factor activity"/>
    <property type="evidence" value="ECO:0007669"/>
    <property type="project" value="InterPro"/>
</dbReference>
<keyword evidence="1" id="KW-0805">Transcription regulation</keyword>
<dbReference type="OrthoDB" id="5974674at2"/>
<dbReference type="PROSITE" id="PS01117">
    <property type="entry name" value="HTH_MARR_1"/>
    <property type="match status" value="1"/>
</dbReference>
<dbReference type="Pfam" id="PF01047">
    <property type="entry name" value="MarR"/>
    <property type="match status" value="1"/>
</dbReference>
<accession>H8FUF7</accession>
<organism evidence="5 6">
    <name type="scientific">Magnetospirillum molischianum DSM 120</name>
    <dbReference type="NCBI Taxonomy" id="1150626"/>
    <lineage>
        <taxon>Bacteria</taxon>
        <taxon>Pseudomonadati</taxon>
        <taxon>Pseudomonadota</taxon>
        <taxon>Alphaproteobacteria</taxon>
        <taxon>Rhodospirillales</taxon>
        <taxon>Rhodospirillaceae</taxon>
        <taxon>Magnetospirillum</taxon>
    </lineage>
</organism>
<protein>
    <submittedName>
        <fullName evidence="5">Putative transcriptional regulator, MarR family</fullName>
    </submittedName>
</protein>
<dbReference type="RefSeq" id="WP_002729556.1">
    <property type="nucleotide sequence ID" value="NZ_CAHP01000023.1"/>
</dbReference>
<sequence>MAPANVPSSPLYTEENYTPARNIARQLIDIATELRASVDRQASALGISGPQWVVLVRIASGVDASAAELCRAIGYDSGSMTRMLDRLEKRGLIYRRRSIEDRRVVELYLTDLGKTLYRQLAPIAIETLNCFLKGFTPEEAYALMGYLDRIQANSNTE</sequence>
<dbReference type="SMART" id="SM00347">
    <property type="entry name" value="HTH_MARR"/>
    <property type="match status" value="1"/>
</dbReference>
<dbReference type="GO" id="GO:0003677">
    <property type="term" value="F:DNA binding"/>
    <property type="evidence" value="ECO:0007669"/>
    <property type="project" value="UniProtKB-KW"/>
</dbReference>
<dbReference type="InterPro" id="IPR036390">
    <property type="entry name" value="WH_DNA-bd_sf"/>
</dbReference>
<proteinExistence type="predicted"/>
<dbReference type="EMBL" id="CAHP01000023">
    <property type="protein sequence ID" value="CCG41995.1"/>
    <property type="molecule type" value="Genomic_DNA"/>
</dbReference>
<dbReference type="InterPro" id="IPR039422">
    <property type="entry name" value="MarR/SlyA-like"/>
</dbReference>
<dbReference type="eggNOG" id="COG1846">
    <property type="taxonomic scope" value="Bacteria"/>
</dbReference>
<dbReference type="GO" id="GO:0006950">
    <property type="term" value="P:response to stress"/>
    <property type="evidence" value="ECO:0007669"/>
    <property type="project" value="TreeGrafter"/>
</dbReference>
<dbReference type="AlphaFoldDB" id="H8FUF7"/>
<reference evidence="5 6" key="1">
    <citation type="journal article" date="2012" name="J. Bacteriol.">
        <title>Draft Genome Sequence of the Purple Photosynthetic Bacterium Phaeospirillum molischianum DSM120, a Particularly Versatile Bacterium.</title>
        <authorList>
            <person name="Duquesne K."/>
            <person name="Prima V."/>
            <person name="Ji B."/>
            <person name="Rouy Z."/>
            <person name="Medigue C."/>
            <person name="Talla E."/>
            <person name="Sturgis J.N."/>
        </authorList>
    </citation>
    <scope>NUCLEOTIDE SEQUENCE [LARGE SCALE GENOMIC DNA]</scope>
    <source>
        <strain evidence="6">DSM120</strain>
    </source>
</reference>
<name>H8FUF7_MAGML</name>
<dbReference type="InterPro" id="IPR000835">
    <property type="entry name" value="HTH_MarR-typ"/>
</dbReference>
<dbReference type="PROSITE" id="PS50995">
    <property type="entry name" value="HTH_MARR_2"/>
    <property type="match status" value="1"/>
</dbReference>
<dbReference type="Gene3D" id="1.10.10.10">
    <property type="entry name" value="Winged helix-like DNA-binding domain superfamily/Winged helix DNA-binding domain"/>
    <property type="match status" value="1"/>
</dbReference>
<dbReference type="InterPro" id="IPR036388">
    <property type="entry name" value="WH-like_DNA-bd_sf"/>
</dbReference>
<evidence type="ECO:0000256" key="2">
    <source>
        <dbReference type="ARBA" id="ARBA00023125"/>
    </source>
</evidence>
<dbReference type="STRING" id="1150626.PHAMO_30151"/>
<evidence type="ECO:0000259" key="4">
    <source>
        <dbReference type="PROSITE" id="PS50995"/>
    </source>
</evidence>
<evidence type="ECO:0000313" key="5">
    <source>
        <dbReference type="EMBL" id="CCG41995.1"/>
    </source>
</evidence>
<evidence type="ECO:0000256" key="1">
    <source>
        <dbReference type="ARBA" id="ARBA00023015"/>
    </source>
</evidence>
<comment type="caution">
    <text evidence="5">The sequence shown here is derived from an EMBL/GenBank/DDBJ whole genome shotgun (WGS) entry which is preliminary data.</text>
</comment>
<evidence type="ECO:0000313" key="6">
    <source>
        <dbReference type="Proteomes" id="UP000004169"/>
    </source>
</evidence>
<dbReference type="PANTHER" id="PTHR33164">
    <property type="entry name" value="TRANSCRIPTIONAL REGULATOR, MARR FAMILY"/>
    <property type="match status" value="1"/>
</dbReference>
<dbReference type="PANTHER" id="PTHR33164:SF64">
    <property type="entry name" value="TRANSCRIPTIONAL REGULATOR SLYA"/>
    <property type="match status" value="1"/>
</dbReference>
<keyword evidence="3" id="KW-0804">Transcription</keyword>
<dbReference type="PRINTS" id="PR00598">
    <property type="entry name" value="HTHMARR"/>
</dbReference>
<feature type="domain" description="HTH marR-type" evidence="4">
    <location>
        <begin position="20"/>
        <end position="152"/>
    </location>
</feature>